<evidence type="ECO:0000256" key="8">
    <source>
        <dbReference type="ARBA" id="ARBA00022722"/>
    </source>
</evidence>
<keyword evidence="8" id="KW-0540">Nuclease</keyword>
<dbReference type="Pfam" id="PF02739">
    <property type="entry name" value="5_3_exonuc_N"/>
    <property type="match status" value="1"/>
</dbReference>
<evidence type="ECO:0000256" key="12">
    <source>
        <dbReference type="ARBA" id="ARBA00022932"/>
    </source>
</evidence>
<dbReference type="InterPro" id="IPR001098">
    <property type="entry name" value="DNA-dir_DNA_pol_A_palm_dom"/>
</dbReference>
<sequence length="900" mass="100351">MLPPLILVDGSSYFFRAFHALPPLTNSKGKPTGAVYGVVNMVKKLIKDYQATNIAVIFDAKGKTFRDEWYPEYKAHRPPMPADLHDQFEPMINLLRAMGLPLLIIEGVEADDVIGTLARQAMEQGQPVVISTGDKDMAQLVNEHVSLINTMTNQIMDISRVKEKFGVSPEQIIDYLTLVGDSVDNIPGVDKCGPKTAAKWLEQYRTLDSLIANADQITGKIGENLRASLAHLPLSKRLVTIKTDVDLPLTLAELTMKEADNQLLIELIRELEFKTWLKELLGNQQQQPAAVNDIPNLPAANSQFTIINTEAQFNELLTELSQCQEFCIDTETTSLDALQAEIVGIAIAINSDEPVYIPLRHQDGTPQLVAEKVLADLKPLLESETIGKIGQNLKYDYNVFKNHGITLRGIHFDTMLESYILNSTASRHDMDSLALKYLGHKTITYEEVAGKGSKQLRFDQIPVNNAAPYAAEDADITLKLHQTLYPMLDKPLQAVLQAIEVPLVTVLAEIERHGVLIDTETLARHGNRLKSRMVELEQEAVQLAGKPFNLNSPKQLQEILFDQLQIPVLTKTPTGQPSTAESVLQELAFDHRLPAVILEYRSLSKLVSTYIDALPKRVNAATGRVHTSYNQAVAATGRLSSSDPNLQNIPIRTEEGRLIRTAFIAPPNHILLAADYSQIELRIMAHLSADKNLLNAFANGWDVHAATASEIFQVALDEVSSEQRRRAKAVNFGLIYGMSAFGLSKQLGIERRDAQHYMDVYFTRYPGVLEYMERTRLQAREQGYVETLFGRRLYLPEINARNIARQKAAERTAINAPMQGTAADIIKKAMLAIHDWQNQQSGLPARMVMQVHDELVFEVRKDAIEQAQNAIQELMENAVILSVPLQVSIGVGQNWDEAHS</sequence>
<dbReference type="SUPFAM" id="SSF53098">
    <property type="entry name" value="Ribonuclease H-like"/>
    <property type="match status" value="1"/>
</dbReference>
<dbReference type="Pfam" id="PF01367">
    <property type="entry name" value="5_3_exonuc"/>
    <property type="match status" value="1"/>
</dbReference>
<dbReference type="Pfam" id="PF01612">
    <property type="entry name" value="DNA_pol_A_exo1"/>
    <property type="match status" value="1"/>
</dbReference>
<evidence type="ECO:0000256" key="6">
    <source>
        <dbReference type="ARBA" id="ARBA00022695"/>
    </source>
</evidence>
<dbReference type="Gene3D" id="3.40.50.1010">
    <property type="entry name" value="5'-nuclease"/>
    <property type="match status" value="1"/>
</dbReference>
<evidence type="ECO:0000313" key="22">
    <source>
        <dbReference type="Proteomes" id="UP001595758"/>
    </source>
</evidence>
<dbReference type="InterPro" id="IPR036397">
    <property type="entry name" value="RNaseH_sf"/>
</dbReference>
<evidence type="ECO:0000256" key="4">
    <source>
        <dbReference type="ARBA" id="ARBA00020311"/>
    </source>
</evidence>
<evidence type="ECO:0000313" key="21">
    <source>
        <dbReference type="EMBL" id="MFC3909826.1"/>
    </source>
</evidence>
<feature type="domain" description="5'-3' exonuclease" evidence="19">
    <location>
        <begin position="1"/>
        <end position="257"/>
    </location>
</feature>
<evidence type="ECO:0000256" key="11">
    <source>
        <dbReference type="ARBA" id="ARBA00022839"/>
    </source>
</evidence>
<dbReference type="InterPro" id="IPR020046">
    <property type="entry name" value="5-3_exonucl_a-hlix_arch_N"/>
</dbReference>
<dbReference type="Proteomes" id="UP001595758">
    <property type="component" value="Unassembled WGS sequence"/>
</dbReference>
<keyword evidence="6 17" id="KW-0548">Nucleotidyltransferase</keyword>
<dbReference type="CDD" id="cd09898">
    <property type="entry name" value="H3TH_53EXO"/>
    <property type="match status" value="1"/>
</dbReference>
<dbReference type="PRINTS" id="PR00868">
    <property type="entry name" value="DNAPOLI"/>
</dbReference>
<dbReference type="InterPro" id="IPR002562">
    <property type="entry name" value="3'-5'_exonuclease_dom"/>
</dbReference>
<dbReference type="CDD" id="cd09859">
    <property type="entry name" value="PIN_53EXO"/>
    <property type="match status" value="1"/>
</dbReference>
<dbReference type="Gene3D" id="3.30.420.10">
    <property type="entry name" value="Ribonuclease H-like superfamily/Ribonuclease H"/>
    <property type="match status" value="1"/>
</dbReference>
<dbReference type="InterPro" id="IPR002421">
    <property type="entry name" value="5-3_exonuclease"/>
</dbReference>
<comment type="function">
    <text evidence="17">In addition to polymerase activity, this DNA polymerase exhibits 3'-5' and 5'-3' exonuclease activity.</text>
</comment>
<comment type="similarity">
    <text evidence="1 17">Belongs to the DNA polymerase type-A family.</text>
</comment>
<keyword evidence="9 17" id="KW-0227">DNA damage</keyword>
<dbReference type="InterPro" id="IPR018320">
    <property type="entry name" value="DNA_polymerase_1"/>
</dbReference>
<reference evidence="22" key="1">
    <citation type="journal article" date="2019" name="Int. J. Syst. Evol. Microbiol.">
        <title>The Global Catalogue of Microorganisms (GCM) 10K type strain sequencing project: providing services to taxonomists for standard genome sequencing and annotation.</title>
        <authorList>
            <consortium name="The Broad Institute Genomics Platform"/>
            <consortium name="The Broad Institute Genome Sequencing Center for Infectious Disease"/>
            <person name="Wu L."/>
            <person name="Ma J."/>
        </authorList>
    </citation>
    <scope>NUCLEOTIDE SEQUENCE [LARGE SCALE GENOMIC DNA]</scope>
    <source>
        <strain evidence="22">CCUG 59858</strain>
    </source>
</reference>
<dbReference type="SMART" id="SM00482">
    <property type="entry name" value="POLAc"/>
    <property type="match status" value="1"/>
</dbReference>
<proteinExistence type="inferred from homology"/>
<keyword evidence="5 17" id="KW-0808">Transferase</keyword>
<evidence type="ECO:0000256" key="9">
    <source>
        <dbReference type="ARBA" id="ARBA00022763"/>
    </source>
</evidence>
<evidence type="ECO:0000259" key="19">
    <source>
        <dbReference type="SMART" id="SM00475"/>
    </source>
</evidence>
<evidence type="ECO:0000256" key="13">
    <source>
        <dbReference type="ARBA" id="ARBA00023125"/>
    </source>
</evidence>
<dbReference type="PROSITE" id="PS00447">
    <property type="entry name" value="DNA_POLYMERASE_A"/>
    <property type="match status" value="1"/>
</dbReference>
<dbReference type="RefSeq" id="WP_382344412.1">
    <property type="nucleotide sequence ID" value="NZ_JBHSAB010000029.1"/>
</dbReference>
<protein>
    <recommendedName>
        <fullName evidence="4 16">DNA polymerase I</fullName>
        <ecNumber evidence="3 16">2.7.7.7</ecNumber>
    </recommendedName>
</protein>
<dbReference type="Gene3D" id="1.10.150.20">
    <property type="entry name" value="5' to 3' exonuclease, C-terminal subdomain"/>
    <property type="match status" value="2"/>
</dbReference>
<evidence type="ECO:0000256" key="16">
    <source>
        <dbReference type="NCBIfam" id="TIGR00593"/>
    </source>
</evidence>
<organism evidence="21 22">
    <name type="scientific">Legionella dresdenensis</name>
    <dbReference type="NCBI Taxonomy" id="450200"/>
    <lineage>
        <taxon>Bacteria</taxon>
        <taxon>Pseudomonadati</taxon>
        <taxon>Pseudomonadota</taxon>
        <taxon>Gammaproteobacteria</taxon>
        <taxon>Legionellales</taxon>
        <taxon>Legionellaceae</taxon>
        <taxon>Legionella</taxon>
    </lineage>
</organism>
<keyword evidence="12 17" id="KW-0239">DNA-directed DNA polymerase</keyword>
<dbReference type="InterPro" id="IPR036279">
    <property type="entry name" value="5-3_exonuclease_C_sf"/>
</dbReference>
<dbReference type="SUPFAM" id="SSF56672">
    <property type="entry name" value="DNA/RNA polymerases"/>
    <property type="match status" value="1"/>
</dbReference>
<dbReference type="InterPro" id="IPR043502">
    <property type="entry name" value="DNA/RNA_pol_sf"/>
</dbReference>
<name>A0ABV8CIE4_9GAMM</name>
<comment type="catalytic activity">
    <reaction evidence="15 17">
        <text>DNA(n) + a 2'-deoxyribonucleoside 5'-triphosphate = DNA(n+1) + diphosphate</text>
        <dbReference type="Rhea" id="RHEA:22508"/>
        <dbReference type="Rhea" id="RHEA-COMP:17339"/>
        <dbReference type="Rhea" id="RHEA-COMP:17340"/>
        <dbReference type="ChEBI" id="CHEBI:33019"/>
        <dbReference type="ChEBI" id="CHEBI:61560"/>
        <dbReference type="ChEBI" id="CHEBI:173112"/>
        <dbReference type="EC" id="2.7.7.7"/>
    </reaction>
</comment>
<dbReference type="PANTHER" id="PTHR10133:SF27">
    <property type="entry name" value="DNA POLYMERASE NU"/>
    <property type="match status" value="1"/>
</dbReference>
<comment type="subunit">
    <text evidence="2">Single-chain monomer with multiple functions.</text>
</comment>
<keyword evidence="22" id="KW-1185">Reference proteome</keyword>
<feature type="domain" description="3'-5' exonuclease" evidence="18">
    <location>
        <begin position="304"/>
        <end position="489"/>
    </location>
</feature>
<dbReference type="Gene3D" id="3.30.70.370">
    <property type="match status" value="1"/>
</dbReference>
<dbReference type="InterPro" id="IPR002298">
    <property type="entry name" value="DNA_polymerase_A"/>
</dbReference>
<dbReference type="CDD" id="cd08637">
    <property type="entry name" value="DNA_pol_A_pol_I_C"/>
    <property type="match status" value="1"/>
</dbReference>
<dbReference type="InterPro" id="IPR012337">
    <property type="entry name" value="RNaseH-like_sf"/>
</dbReference>
<dbReference type="PANTHER" id="PTHR10133">
    <property type="entry name" value="DNA POLYMERASE I"/>
    <property type="match status" value="1"/>
</dbReference>
<gene>
    <name evidence="17 21" type="primary">polA</name>
    <name evidence="21" type="ORF">ACFORL_12160</name>
</gene>
<dbReference type="InterPro" id="IPR008918">
    <property type="entry name" value="HhH2"/>
</dbReference>
<dbReference type="SUPFAM" id="SSF47807">
    <property type="entry name" value="5' to 3' exonuclease, C-terminal subdomain"/>
    <property type="match status" value="1"/>
</dbReference>
<keyword evidence="11 17" id="KW-0269">Exonuclease</keyword>
<comment type="caution">
    <text evidence="21">The sequence shown here is derived from an EMBL/GenBank/DDBJ whole genome shotgun (WGS) entry which is preliminary data.</text>
</comment>
<dbReference type="InterPro" id="IPR029060">
    <property type="entry name" value="PIN-like_dom_sf"/>
</dbReference>
<dbReference type="Gene3D" id="1.20.1060.10">
    <property type="entry name" value="Taq DNA Polymerase, Chain T, domain 4"/>
    <property type="match status" value="1"/>
</dbReference>
<dbReference type="EMBL" id="JBHSAB010000029">
    <property type="protein sequence ID" value="MFC3909826.1"/>
    <property type="molecule type" value="Genomic_DNA"/>
</dbReference>
<keyword evidence="14 17" id="KW-0234">DNA repair</keyword>
<dbReference type="GO" id="GO:0003887">
    <property type="term" value="F:DNA-directed DNA polymerase activity"/>
    <property type="evidence" value="ECO:0007669"/>
    <property type="project" value="UniProtKB-EC"/>
</dbReference>
<evidence type="ECO:0000259" key="20">
    <source>
        <dbReference type="SMART" id="SM00482"/>
    </source>
</evidence>
<evidence type="ECO:0000256" key="7">
    <source>
        <dbReference type="ARBA" id="ARBA00022705"/>
    </source>
</evidence>
<feature type="domain" description="DNA-directed DNA polymerase family A palm" evidence="20">
    <location>
        <begin position="656"/>
        <end position="863"/>
    </location>
</feature>
<dbReference type="SMART" id="SM00279">
    <property type="entry name" value="HhH2"/>
    <property type="match status" value="1"/>
</dbReference>
<dbReference type="SUPFAM" id="SSF88723">
    <property type="entry name" value="PIN domain-like"/>
    <property type="match status" value="1"/>
</dbReference>
<evidence type="ECO:0000256" key="14">
    <source>
        <dbReference type="ARBA" id="ARBA00023204"/>
    </source>
</evidence>
<evidence type="ECO:0000256" key="17">
    <source>
        <dbReference type="RuleBase" id="RU004460"/>
    </source>
</evidence>
<evidence type="ECO:0000256" key="3">
    <source>
        <dbReference type="ARBA" id="ARBA00012417"/>
    </source>
</evidence>
<keyword evidence="7 17" id="KW-0235">DNA replication</keyword>
<dbReference type="SMART" id="SM00475">
    <property type="entry name" value="53EXOc"/>
    <property type="match status" value="1"/>
</dbReference>
<dbReference type="Pfam" id="PF00476">
    <property type="entry name" value="DNA_pol_A"/>
    <property type="match status" value="1"/>
</dbReference>
<dbReference type="CDD" id="cd06139">
    <property type="entry name" value="DNA_polA_I_Ecoli_like_exo"/>
    <property type="match status" value="1"/>
</dbReference>
<evidence type="ECO:0000256" key="15">
    <source>
        <dbReference type="ARBA" id="ARBA00049244"/>
    </source>
</evidence>
<evidence type="ECO:0000256" key="5">
    <source>
        <dbReference type="ARBA" id="ARBA00022679"/>
    </source>
</evidence>
<dbReference type="InterPro" id="IPR019760">
    <property type="entry name" value="DNA-dir_DNA_pol_A_CS"/>
</dbReference>
<dbReference type="InterPro" id="IPR020045">
    <property type="entry name" value="DNA_polI_H3TH"/>
</dbReference>
<evidence type="ECO:0000256" key="10">
    <source>
        <dbReference type="ARBA" id="ARBA00022801"/>
    </source>
</evidence>
<keyword evidence="13 17" id="KW-0238">DNA-binding</keyword>
<dbReference type="EC" id="2.7.7.7" evidence="3 16"/>
<dbReference type="NCBIfam" id="NF004397">
    <property type="entry name" value="PRK05755.1"/>
    <property type="match status" value="1"/>
</dbReference>
<evidence type="ECO:0000256" key="1">
    <source>
        <dbReference type="ARBA" id="ARBA00007705"/>
    </source>
</evidence>
<accession>A0ABV8CIE4</accession>
<dbReference type="SMART" id="SM00474">
    <property type="entry name" value="35EXOc"/>
    <property type="match status" value="1"/>
</dbReference>
<evidence type="ECO:0000259" key="18">
    <source>
        <dbReference type="SMART" id="SM00474"/>
    </source>
</evidence>
<keyword evidence="10 17" id="KW-0378">Hydrolase</keyword>
<dbReference type="NCBIfam" id="TIGR00593">
    <property type="entry name" value="pola"/>
    <property type="match status" value="1"/>
</dbReference>
<evidence type="ECO:0000256" key="2">
    <source>
        <dbReference type="ARBA" id="ARBA00011541"/>
    </source>
</evidence>